<gene>
    <name evidence="4" type="ORF">PLEPLA_LOCUS19146</name>
</gene>
<dbReference type="InterPro" id="IPR036779">
    <property type="entry name" value="LysM_dom_sf"/>
</dbReference>
<evidence type="ECO:0000256" key="1">
    <source>
        <dbReference type="ARBA" id="ARBA00040996"/>
    </source>
</evidence>
<evidence type="ECO:0000313" key="4">
    <source>
        <dbReference type="EMBL" id="CAB1431147.1"/>
    </source>
</evidence>
<evidence type="ECO:0000256" key="2">
    <source>
        <dbReference type="SAM" id="MobiDB-lite"/>
    </source>
</evidence>
<dbReference type="SUPFAM" id="SSF54106">
    <property type="entry name" value="LysM domain"/>
    <property type="match status" value="1"/>
</dbReference>
<dbReference type="AlphaFoldDB" id="A0A9N7YL96"/>
<dbReference type="Proteomes" id="UP001153269">
    <property type="component" value="Unassembled WGS sequence"/>
</dbReference>
<evidence type="ECO:0000259" key="3">
    <source>
        <dbReference type="PROSITE" id="PS51782"/>
    </source>
</evidence>
<dbReference type="PROSITE" id="PS51782">
    <property type="entry name" value="LYSM"/>
    <property type="match status" value="1"/>
</dbReference>
<evidence type="ECO:0000313" key="5">
    <source>
        <dbReference type="Proteomes" id="UP001153269"/>
    </source>
</evidence>
<dbReference type="Gene3D" id="3.10.350.10">
    <property type="entry name" value="LysM domain"/>
    <property type="match status" value="1"/>
</dbReference>
<dbReference type="SMART" id="SM00257">
    <property type="entry name" value="LysM"/>
    <property type="match status" value="1"/>
</dbReference>
<name>A0A9N7YL96_PLEPL</name>
<sequence length="215" mass="23369">MSGLHTPPAADGSGLLRGGRSRSYGSLVRSPRSPVPQRRIQHELQPGETLPGLALRYGVSMEQIKRANRLYTNDSIFLKKSLCIPVLSDSDSVAADDAGCAQNGLSGSASGNQPFDGTDRTADLTPEGFLKRLDELIHQSKEAAVKGRQETEERVAALEAACSSGTSDWRRLTRSQSVSPPHAAQQQEVAFRATPLTVTRLTKTLRDREDEIFQL</sequence>
<dbReference type="PANTHER" id="PTHR20932:SF2">
    <property type="entry name" value="AND PUTATIVE PEPTIDOGLYCAN-BINDING DOMAIN-CONTAINING PROTEIN 1-RELATED"/>
    <property type="match status" value="1"/>
</dbReference>
<proteinExistence type="predicted"/>
<feature type="compositionally biased region" description="Low complexity" evidence="2">
    <location>
        <begin position="21"/>
        <end position="38"/>
    </location>
</feature>
<dbReference type="Pfam" id="PF01476">
    <property type="entry name" value="LysM"/>
    <property type="match status" value="1"/>
</dbReference>
<feature type="domain" description="LysM" evidence="3">
    <location>
        <begin position="40"/>
        <end position="84"/>
    </location>
</feature>
<feature type="region of interest" description="Disordered" evidence="2">
    <location>
        <begin position="1"/>
        <end position="45"/>
    </location>
</feature>
<dbReference type="CDD" id="cd00118">
    <property type="entry name" value="LysM"/>
    <property type="match status" value="1"/>
</dbReference>
<comment type="caution">
    <text evidence="4">The sequence shown here is derived from an EMBL/GenBank/DDBJ whole genome shotgun (WGS) entry which is preliminary data.</text>
</comment>
<feature type="compositionally biased region" description="Polar residues" evidence="2">
    <location>
        <begin position="174"/>
        <end position="186"/>
    </location>
</feature>
<reference evidence="4" key="1">
    <citation type="submission" date="2020-03" db="EMBL/GenBank/DDBJ databases">
        <authorList>
            <person name="Weist P."/>
        </authorList>
    </citation>
    <scope>NUCLEOTIDE SEQUENCE</scope>
</reference>
<organism evidence="4 5">
    <name type="scientific">Pleuronectes platessa</name>
    <name type="common">European plaice</name>
    <dbReference type="NCBI Taxonomy" id="8262"/>
    <lineage>
        <taxon>Eukaryota</taxon>
        <taxon>Metazoa</taxon>
        <taxon>Chordata</taxon>
        <taxon>Craniata</taxon>
        <taxon>Vertebrata</taxon>
        <taxon>Euteleostomi</taxon>
        <taxon>Actinopterygii</taxon>
        <taxon>Neopterygii</taxon>
        <taxon>Teleostei</taxon>
        <taxon>Neoteleostei</taxon>
        <taxon>Acanthomorphata</taxon>
        <taxon>Carangaria</taxon>
        <taxon>Pleuronectiformes</taxon>
        <taxon>Pleuronectoidei</taxon>
        <taxon>Pleuronectidae</taxon>
        <taxon>Pleuronectes</taxon>
    </lineage>
</organism>
<protein>
    <recommendedName>
        <fullName evidence="1">LysM and putative peptidoglycan-binding domain-containing protein 1</fullName>
    </recommendedName>
</protein>
<accession>A0A9N7YL96</accession>
<keyword evidence="5" id="KW-1185">Reference proteome</keyword>
<feature type="region of interest" description="Disordered" evidence="2">
    <location>
        <begin position="165"/>
        <end position="186"/>
    </location>
</feature>
<dbReference type="PANTHER" id="PTHR20932">
    <property type="entry name" value="LYSM AND PUTATIVE PEPTIDOGLYCAN-BINDING DOMAIN-CONTAINING PROTEIN"/>
    <property type="match status" value="1"/>
</dbReference>
<dbReference type="InterPro" id="IPR018392">
    <property type="entry name" value="LysM"/>
</dbReference>
<dbReference type="EMBL" id="CADEAL010001312">
    <property type="protein sequence ID" value="CAB1431147.1"/>
    <property type="molecule type" value="Genomic_DNA"/>
</dbReference>
<dbReference type="InterPro" id="IPR045030">
    <property type="entry name" value="LYSM1-4"/>
</dbReference>